<dbReference type="Pfam" id="PF13302">
    <property type="entry name" value="Acetyltransf_3"/>
    <property type="match status" value="1"/>
</dbReference>
<accession>A0A0W0VWC6</accession>
<dbReference type="eggNOG" id="COG1670">
    <property type="taxonomic scope" value="Bacteria"/>
</dbReference>
<dbReference type="InterPro" id="IPR000182">
    <property type="entry name" value="GNAT_dom"/>
</dbReference>
<dbReference type="PROSITE" id="PS51186">
    <property type="entry name" value="GNAT"/>
    <property type="match status" value="1"/>
</dbReference>
<feature type="region of interest" description="Disordered" evidence="3">
    <location>
        <begin position="529"/>
        <end position="565"/>
    </location>
</feature>
<sequence length="565" mass="63094">MRVAFRVDSSAQIGSGHLMRCLTLASELRSRGAEVLFLSRQHPGHMIDRIEDGEYQVHRLSIPITKSKLDRNEYSAWLGVTQEEDAAETLASLDGQGYDWLVVDHYGLDITWEKMIRPAVGRIMAIDDLANRDHDCDLLLDQNYFRDLVQRRYKGRVPDSCQCLLGPYNALLQPEYAQLRAILPPCDGQVRRVLVFFGSGDATGQTSKVLKALSQADLQHLVVDVVIGPNHPEPDEIIQQATVRPGTTVYRNLPTLAGLLARADLVIGAGGATTWERMCLGKPSVVTSVADNQKAFTQMLAVDGYQVSLSDELPITPVDWQQAIAQLLKEPAALIRLSRMASQLVDGLGCKRIARILLGHPTLNIYMRRVSHVDEALLLKWANDPEVRMQSFSQEAIGEEAHARWFASKLADPNSLMLIGEDEAGLPLGLVRFDLDKKQEEALVSISIDQTLRGIGLAGKLLQNALDYWRAIRPAIKFVAEVRDENRRSQRLFMRLQFNEAPSRRMGAKVFELKPVSRNDACITMPTCRGSSTASMDPANKSRDVDSEMKCQQAPSIYRELNKEE</sequence>
<proteinExistence type="predicted"/>
<dbReference type="PATRIC" id="fig|45067.4.peg.475"/>
<gene>
    <name evidence="5" type="ORF">Llan_0451</name>
</gene>
<dbReference type="EMBL" id="LNYI01000010">
    <property type="protein sequence ID" value="KTD24312.1"/>
    <property type="molecule type" value="Genomic_DNA"/>
</dbReference>
<dbReference type="InterPro" id="IPR007235">
    <property type="entry name" value="Glyco_trans_28_C"/>
</dbReference>
<dbReference type="STRING" id="45067.Llan_0451"/>
<protein>
    <submittedName>
        <fullName evidence="5">Putative polysaccharide biosynthesis protein</fullName>
    </submittedName>
</protein>
<evidence type="ECO:0000259" key="4">
    <source>
        <dbReference type="PROSITE" id="PS51186"/>
    </source>
</evidence>
<feature type="binding site" evidence="2">
    <location>
        <position position="276"/>
    </location>
    <ligand>
        <name>substrate</name>
    </ligand>
</feature>
<evidence type="ECO:0000313" key="5">
    <source>
        <dbReference type="EMBL" id="KTD24312.1"/>
    </source>
</evidence>
<dbReference type="SUPFAM" id="SSF55729">
    <property type="entry name" value="Acyl-CoA N-acyltransferases (Nat)"/>
    <property type="match status" value="1"/>
</dbReference>
<dbReference type="OrthoDB" id="9788924at2"/>
<dbReference type="Proteomes" id="UP000054869">
    <property type="component" value="Unassembled WGS sequence"/>
</dbReference>
<feature type="domain" description="N-acetyltransferase" evidence="4">
    <location>
        <begin position="365"/>
        <end position="529"/>
    </location>
</feature>
<feature type="active site" description="Proton acceptor" evidence="1">
    <location>
        <position position="17"/>
    </location>
</feature>
<evidence type="ECO:0000313" key="6">
    <source>
        <dbReference type="Proteomes" id="UP000054869"/>
    </source>
</evidence>
<evidence type="ECO:0000256" key="3">
    <source>
        <dbReference type="SAM" id="MobiDB-lite"/>
    </source>
</evidence>
<dbReference type="Gene3D" id="3.40.50.11190">
    <property type="match status" value="1"/>
</dbReference>
<dbReference type="NCBIfam" id="TIGR03590">
    <property type="entry name" value="PseG"/>
    <property type="match status" value="1"/>
</dbReference>
<dbReference type="eggNOG" id="COG3980">
    <property type="taxonomic scope" value="Bacteria"/>
</dbReference>
<organism evidence="5 6">
    <name type="scientific">Legionella lansingensis</name>
    <dbReference type="NCBI Taxonomy" id="45067"/>
    <lineage>
        <taxon>Bacteria</taxon>
        <taxon>Pseudomonadati</taxon>
        <taxon>Pseudomonadota</taxon>
        <taxon>Gammaproteobacteria</taxon>
        <taxon>Legionellales</taxon>
        <taxon>Legionellaceae</taxon>
        <taxon>Legionella</taxon>
    </lineage>
</organism>
<feature type="compositionally biased region" description="Basic and acidic residues" evidence="3">
    <location>
        <begin position="540"/>
        <end position="549"/>
    </location>
</feature>
<dbReference type="PANTHER" id="PTHR21015">
    <property type="entry name" value="UDP-N-ACETYLGLUCOSAMINE--N-ACETYLMURAMYL-(PENTAPEPTIDE) PYROPHOSPHORYL-UNDECAPRENOL N-ACETYLGLUCOSAMINE TRANSFERASE 1"/>
    <property type="match status" value="1"/>
</dbReference>
<dbReference type="AlphaFoldDB" id="A0A0W0VWC6"/>
<dbReference type="Gene3D" id="3.40.630.30">
    <property type="match status" value="1"/>
</dbReference>
<name>A0A0W0VWC6_9GAMM</name>
<dbReference type="GO" id="GO:0016747">
    <property type="term" value="F:acyltransferase activity, transferring groups other than amino-acyl groups"/>
    <property type="evidence" value="ECO:0007669"/>
    <property type="project" value="InterPro"/>
</dbReference>
<keyword evidence="6" id="KW-1185">Reference proteome</keyword>
<dbReference type="PANTHER" id="PTHR21015:SF22">
    <property type="entry name" value="GLYCOSYLTRANSFERASE"/>
    <property type="match status" value="1"/>
</dbReference>
<dbReference type="InterPro" id="IPR016181">
    <property type="entry name" value="Acyl_CoA_acyltransferase"/>
</dbReference>
<dbReference type="Gene3D" id="3.40.50.2000">
    <property type="entry name" value="Glycogen Phosphorylase B"/>
    <property type="match status" value="1"/>
</dbReference>
<dbReference type="Pfam" id="PF04101">
    <property type="entry name" value="Glyco_tran_28_C"/>
    <property type="match status" value="1"/>
</dbReference>
<dbReference type="GO" id="GO:0016758">
    <property type="term" value="F:hexosyltransferase activity"/>
    <property type="evidence" value="ECO:0007669"/>
    <property type="project" value="InterPro"/>
</dbReference>
<dbReference type="InterPro" id="IPR020023">
    <property type="entry name" value="PseG"/>
</dbReference>
<comment type="caution">
    <text evidence="5">The sequence shown here is derived from an EMBL/GenBank/DDBJ whole genome shotgun (WGS) entry which is preliminary data.</text>
</comment>
<evidence type="ECO:0000256" key="2">
    <source>
        <dbReference type="PIRSR" id="PIRSR620023-2"/>
    </source>
</evidence>
<dbReference type="SUPFAM" id="SSF53756">
    <property type="entry name" value="UDP-Glycosyltransferase/glycogen phosphorylase"/>
    <property type="match status" value="1"/>
</dbReference>
<dbReference type="RefSeq" id="WP_051546137.1">
    <property type="nucleotide sequence ID" value="NZ_CAAAJD010000009.1"/>
</dbReference>
<evidence type="ECO:0000256" key="1">
    <source>
        <dbReference type="PIRSR" id="PIRSR620023-1"/>
    </source>
</evidence>
<reference evidence="5 6" key="1">
    <citation type="submission" date="2015-11" db="EMBL/GenBank/DDBJ databases">
        <title>Genomic analysis of 38 Legionella species identifies large and diverse effector repertoires.</title>
        <authorList>
            <person name="Burstein D."/>
            <person name="Amaro F."/>
            <person name="Zusman T."/>
            <person name="Lifshitz Z."/>
            <person name="Cohen O."/>
            <person name="Gilbert J.A."/>
            <person name="Pupko T."/>
            <person name="Shuman H.A."/>
            <person name="Segal G."/>
        </authorList>
    </citation>
    <scope>NUCLEOTIDE SEQUENCE [LARGE SCALE GENOMIC DNA]</scope>
    <source>
        <strain evidence="5 6">ATCC 49751</strain>
    </source>
</reference>